<organism evidence="1 2">
    <name type="scientific">Ructibacterium gallinarum</name>
    <dbReference type="NCBI Taxonomy" id="2779355"/>
    <lineage>
        <taxon>Bacteria</taxon>
        <taxon>Bacillati</taxon>
        <taxon>Bacillota</taxon>
        <taxon>Clostridia</taxon>
        <taxon>Eubacteriales</taxon>
        <taxon>Oscillospiraceae</taxon>
        <taxon>Ructibacterium</taxon>
    </lineage>
</organism>
<proteinExistence type="predicted"/>
<dbReference type="AlphaFoldDB" id="A0A9D5LXM8"/>
<evidence type="ECO:0000313" key="1">
    <source>
        <dbReference type="EMBL" id="MBE5039796.1"/>
    </source>
</evidence>
<protein>
    <submittedName>
        <fullName evidence="1">Uncharacterized protein</fullName>
    </submittedName>
</protein>
<accession>A0A9D5LXM8</accession>
<dbReference type="RefSeq" id="WP_226392360.1">
    <property type="nucleotide sequence ID" value="NZ_JADCKB010000008.1"/>
</dbReference>
<comment type="caution">
    <text evidence="1">The sequence shown here is derived from an EMBL/GenBank/DDBJ whole genome shotgun (WGS) entry which is preliminary data.</text>
</comment>
<evidence type="ECO:0000313" key="2">
    <source>
        <dbReference type="Proteomes" id="UP000806542"/>
    </source>
</evidence>
<name>A0A9D5LXM8_9FIRM</name>
<keyword evidence="2" id="KW-1185">Reference proteome</keyword>
<reference evidence="1" key="1">
    <citation type="submission" date="2020-10" db="EMBL/GenBank/DDBJ databases">
        <title>ChiBAC.</title>
        <authorList>
            <person name="Zenner C."/>
            <person name="Hitch T.C.A."/>
            <person name="Clavel T."/>
        </authorList>
    </citation>
    <scope>NUCLEOTIDE SEQUENCE</scope>
    <source>
        <strain evidence="1">DSM 107454</strain>
    </source>
</reference>
<dbReference type="EMBL" id="JADCKB010000008">
    <property type="protein sequence ID" value="MBE5039796.1"/>
    <property type="molecule type" value="Genomic_DNA"/>
</dbReference>
<gene>
    <name evidence="1" type="ORF">INF28_04880</name>
</gene>
<dbReference type="Proteomes" id="UP000806542">
    <property type="component" value="Unassembled WGS sequence"/>
</dbReference>
<sequence length="165" mass="19070">MGALRPKNPGAKAQKFHFHAVRERHDGTGFGALFKMKFLCRYIAEMDCAICALPRSVNASPLPNKFEEKCHFSPKPQVGRKISARPLLREPCEIMAFAPFFLFREKVRSRQLLACKRAHVVHCRFFTNMRLRRGGIYIVRESRVEAKFFFVRAGRLCLKNLRACP</sequence>